<dbReference type="InterPro" id="IPR029140">
    <property type="entry name" value="Mfa1_C"/>
</dbReference>
<feature type="region of interest" description="Disordered" evidence="1">
    <location>
        <begin position="487"/>
        <end position="511"/>
    </location>
</feature>
<name>A0A415KJV6_9BACE</name>
<dbReference type="Proteomes" id="UP000284495">
    <property type="component" value="Unassembled WGS sequence"/>
</dbReference>
<dbReference type="InterPro" id="IPR047786">
    <property type="entry name" value="Mfa1_fim"/>
</dbReference>
<dbReference type="Gene3D" id="2.60.40.2580">
    <property type="match status" value="1"/>
</dbReference>
<dbReference type="Gene3D" id="2.60.40.3690">
    <property type="match status" value="1"/>
</dbReference>
<dbReference type="Gene3D" id="1.10.20.150">
    <property type="match status" value="1"/>
</dbReference>
<comment type="caution">
    <text evidence="4">The sequence shown here is derived from an EMBL/GenBank/DDBJ whole genome shotgun (WGS) entry which is preliminary data.</text>
</comment>
<dbReference type="GO" id="GO:0009418">
    <property type="term" value="C:pilus shaft"/>
    <property type="evidence" value="ECO:0007669"/>
    <property type="project" value="InterPro"/>
</dbReference>
<dbReference type="PROSITE" id="PS51257">
    <property type="entry name" value="PROKAR_LIPOPROTEIN"/>
    <property type="match status" value="1"/>
</dbReference>
<evidence type="ECO:0000256" key="2">
    <source>
        <dbReference type="SAM" id="SignalP"/>
    </source>
</evidence>
<gene>
    <name evidence="4" type="ORF">DW027_14160</name>
</gene>
<dbReference type="NCBIfam" id="NF038041">
    <property type="entry name" value="fim_Mfa1_fam"/>
    <property type="match status" value="1"/>
</dbReference>
<dbReference type="Pfam" id="PF15495">
    <property type="entry name" value="Fimbrillin_C"/>
    <property type="match status" value="1"/>
</dbReference>
<organism evidence="4 5">
    <name type="scientific">Bacteroides xylanisolvens</name>
    <dbReference type="NCBI Taxonomy" id="371601"/>
    <lineage>
        <taxon>Bacteria</taxon>
        <taxon>Pseudomonadati</taxon>
        <taxon>Bacteroidota</taxon>
        <taxon>Bacteroidia</taxon>
        <taxon>Bacteroidales</taxon>
        <taxon>Bacteroidaceae</taxon>
        <taxon>Bacteroides</taxon>
    </lineage>
</organism>
<evidence type="ECO:0000313" key="4">
    <source>
        <dbReference type="EMBL" id="RHL36563.1"/>
    </source>
</evidence>
<feature type="domain" description="Minor fimbrium subunit Mfa1 C-terminal" evidence="3">
    <location>
        <begin position="441"/>
        <end position="529"/>
    </location>
</feature>
<dbReference type="RefSeq" id="WP_118219301.1">
    <property type="nucleotide sequence ID" value="NZ_JAQEAW010000011.1"/>
</dbReference>
<dbReference type="AlphaFoldDB" id="A0A415KJV6"/>
<evidence type="ECO:0000259" key="3">
    <source>
        <dbReference type="Pfam" id="PF15495"/>
    </source>
</evidence>
<proteinExistence type="predicted"/>
<feature type="chain" id="PRO_5019195409" description="Minor fimbrium subunit Mfa1 C-terminal domain-containing protein" evidence="2">
    <location>
        <begin position="18"/>
        <end position="535"/>
    </location>
</feature>
<reference evidence="4 5" key="1">
    <citation type="submission" date="2018-08" db="EMBL/GenBank/DDBJ databases">
        <title>A genome reference for cultivated species of the human gut microbiota.</title>
        <authorList>
            <person name="Zou Y."/>
            <person name="Xue W."/>
            <person name="Luo G."/>
        </authorList>
    </citation>
    <scope>NUCLEOTIDE SEQUENCE [LARGE SCALE GENOMIC DNA]</scope>
    <source>
        <strain evidence="4 5">AF38-2</strain>
    </source>
</reference>
<evidence type="ECO:0000256" key="1">
    <source>
        <dbReference type="SAM" id="MobiDB-lite"/>
    </source>
</evidence>
<feature type="signal peptide" evidence="2">
    <location>
        <begin position="1"/>
        <end position="17"/>
    </location>
</feature>
<protein>
    <recommendedName>
        <fullName evidence="3">Minor fimbrium subunit Mfa1 C-terminal domain-containing protein</fullName>
    </recommendedName>
</protein>
<feature type="region of interest" description="Disordered" evidence="1">
    <location>
        <begin position="96"/>
        <end position="115"/>
    </location>
</feature>
<dbReference type="EMBL" id="QROO01000017">
    <property type="protein sequence ID" value="RHL36563.1"/>
    <property type="molecule type" value="Genomic_DNA"/>
</dbReference>
<evidence type="ECO:0000313" key="5">
    <source>
        <dbReference type="Proteomes" id="UP000284495"/>
    </source>
</evidence>
<sequence>MKTKSFLLSTLVTFMFAGCSSDDAREGNIPSGELNGKAYLSLSLQSHTSTTRAENVVEKPGSSGESKAGTVRVLLFDEEDVCLDVVNFDGLTVGNSGGTSAEGTGTPEAAASEAQLVPEKTKKVFVVINPYTDGNKGWNLAAETVKGKPWSAINTSIEAVIANVTTTNQFMMTSAGKGAGIEGALTNVTVHKPGGYTNEAINQAKTEAKNNPAEINVDRLSAKVELAVKEAFTTKPDGAKFTFGGWELSVTNKSVKLYSELITYDNATNGAVYRRDNNYLLSEQPVINTGNKKTDEANLMAAFDYLKNIDNESDDIPAVVQTNGSSLYCLENTMEAKAQQLGFTTKVVVKATYTPSGLNENSSYFSWKGNYYTLDALKEEYTKHSDGSGLKVDLPIFLKKAKLVAESVTEQSAINAAVAALTADKFTAKTGIIGRFCAVRYYHASVCYYDVLIRHDQNVTTKMALGRYGVVRNNWYHLELQSVSGPGTPWIPDPSDPDPTNPTPPGTDDDEADAYISVKITINPWTYWTQGVDLH</sequence>
<keyword evidence="2" id="KW-0732">Signal</keyword>
<feature type="compositionally biased region" description="Pro residues" evidence="1">
    <location>
        <begin position="489"/>
        <end position="505"/>
    </location>
</feature>
<accession>A0A415KJV6</accession>